<accession>K1IG97</accession>
<dbReference type="Pfam" id="PF01329">
    <property type="entry name" value="Pterin_4a"/>
    <property type="match status" value="1"/>
</dbReference>
<dbReference type="HAMAP" id="MF_00434">
    <property type="entry name" value="Pterin_4_alpha"/>
    <property type="match status" value="1"/>
</dbReference>
<comment type="catalytic activity">
    <reaction evidence="1 4">
        <text>(4aS,6R)-4a-hydroxy-L-erythro-5,6,7,8-tetrahydrobiopterin = (6R)-L-erythro-6,7-dihydrobiopterin + H2O</text>
        <dbReference type="Rhea" id="RHEA:11920"/>
        <dbReference type="ChEBI" id="CHEBI:15377"/>
        <dbReference type="ChEBI" id="CHEBI:15642"/>
        <dbReference type="ChEBI" id="CHEBI:43120"/>
        <dbReference type="EC" id="4.2.1.96"/>
    </reaction>
</comment>
<proteinExistence type="inferred from homology"/>
<dbReference type="RefSeq" id="WP_005346215.1">
    <property type="nucleotide sequence ID" value="NZ_JH823256.1"/>
</dbReference>
<evidence type="ECO:0000256" key="1">
    <source>
        <dbReference type="ARBA" id="ARBA00001554"/>
    </source>
</evidence>
<dbReference type="InterPro" id="IPR050376">
    <property type="entry name" value="Pterin-4-alpha-carb_dehyd"/>
</dbReference>
<dbReference type="NCBIfam" id="NF002016">
    <property type="entry name" value="PRK00823.1-1"/>
    <property type="match status" value="1"/>
</dbReference>
<name>K1IG97_AERVE</name>
<dbReference type="Proteomes" id="UP000006087">
    <property type="component" value="Unassembled WGS sequence"/>
</dbReference>
<dbReference type="InterPro" id="IPR001533">
    <property type="entry name" value="Pterin_deHydtase"/>
</dbReference>
<dbReference type="EC" id="4.2.1.96" evidence="4"/>
<evidence type="ECO:0000256" key="4">
    <source>
        <dbReference type="HAMAP-Rule" id="MF_00434"/>
    </source>
</evidence>
<dbReference type="SUPFAM" id="SSF55248">
    <property type="entry name" value="PCD-like"/>
    <property type="match status" value="1"/>
</dbReference>
<sequence>MSELASQQCEACRADAPKVSDEELRELMQLIPDWQPLVEEGALQLRREFTFRNFKEALAFTNRLGELAEAEFHHPAILTEWGKVTVSWWTHKIGGLHRNDFIMAARTDQLPRSVAQIS</sequence>
<organism evidence="5 6">
    <name type="scientific">Aeromonas veronii AMC34</name>
    <dbReference type="NCBI Taxonomy" id="1073383"/>
    <lineage>
        <taxon>Bacteria</taxon>
        <taxon>Pseudomonadati</taxon>
        <taxon>Pseudomonadota</taxon>
        <taxon>Gammaproteobacteria</taxon>
        <taxon>Aeromonadales</taxon>
        <taxon>Aeromonadaceae</taxon>
        <taxon>Aeromonas</taxon>
    </lineage>
</organism>
<dbReference type="HOGENOM" id="CLU_081974_2_2_6"/>
<comment type="caution">
    <text evidence="5">The sequence shown here is derived from an EMBL/GenBank/DDBJ whole genome shotgun (WGS) entry which is preliminary data.</text>
</comment>
<dbReference type="EMBL" id="AGWU01000022">
    <property type="protein sequence ID" value="EKB18135.1"/>
    <property type="molecule type" value="Genomic_DNA"/>
</dbReference>
<dbReference type="PATRIC" id="fig|1073383.3.peg.3158"/>
<dbReference type="GO" id="GO:0008124">
    <property type="term" value="F:4-alpha-hydroxytetrahydrobiopterin dehydratase activity"/>
    <property type="evidence" value="ECO:0007669"/>
    <property type="project" value="UniProtKB-UniRule"/>
</dbReference>
<keyword evidence="3 4" id="KW-0456">Lyase</keyword>
<dbReference type="PANTHER" id="PTHR42805">
    <property type="entry name" value="PTERIN-4-ALPHA-CARBINOLAMINE DEHYDRATASE-RELATED"/>
    <property type="match status" value="1"/>
</dbReference>
<dbReference type="CDD" id="cd00913">
    <property type="entry name" value="PCD_DCoH_subfamily_a"/>
    <property type="match status" value="1"/>
</dbReference>
<evidence type="ECO:0000313" key="6">
    <source>
        <dbReference type="Proteomes" id="UP000006087"/>
    </source>
</evidence>
<dbReference type="InterPro" id="IPR036428">
    <property type="entry name" value="PCD_sf"/>
</dbReference>
<dbReference type="PANTHER" id="PTHR42805:SF1">
    <property type="entry name" value="PTERIN-4-ALPHA-CARBINOLAMINE DEHYDRATASE-RELATED"/>
    <property type="match status" value="1"/>
</dbReference>
<dbReference type="GO" id="GO:0006729">
    <property type="term" value="P:tetrahydrobiopterin biosynthetic process"/>
    <property type="evidence" value="ECO:0007669"/>
    <property type="project" value="InterPro"/>
</dbReference>
<evidence type="ECO:0000256" key="3">
    <source>
        <dbReference type="ARBA" id="ARBA00023239"/>
    </source>
</evidence>
<dbReference type="AlphaFoldDB" id="K1IG97"/>
<dbReference type="Gene3D" id="3.30.1360.20">
    <property type="entry name" value="Transcriptional coactivator/pterin dehydratase"/>
    <property type="match status" value="1"/>
</dbReference>
<gene>
    <name evidence="5" type="ORF">HMPREF1168_03144</name>
</gene>
<evidence type="ECO:0000313" key="5">
    <source>
        <dbReference type="EMBL" id="EKB18135.1"/>
    </source>
</evidence>
<comment type="similarity">
    <text evidence="2 4">Belongs to the pterin-4-alpha-carbinolamine dehydratase family.</text>
</comment>
<reference evidence="5 6" key="1">
    <citation type="submission" date="2012-06" db="EMBL/GenBank/DDBJ databases">
        <title>The Genome Sequence of Aeromonas veronii AMC34.</title>
        <authorList>
            <consortium name="The Broad Institute Genome Sequencing Platform"/>
            <person name="Earl A."/>
            <person name="Ward D."/>
            <person name="Feldgarden M."/>
            <person name="Gevers D."/>
            <person name="Graf J."/>
            <person name="Tomasi A."/>
            <person name="Horneman A."/>
            <person name="Walker B."/>
            <person name="Young S.K."/>
            <person name="Zeng Q."/>
            <person name="Gargeya S."/>
            <person name="Fitzgerald M."/>
            <person name="Haas B."/>
            <person name="Abouelleil A."/>
            <person name="Alvarado L."/>
            <person name="Arachchi H.M."/>
            <person name="Berlin A.M."/>
            <person name="Chapman S.B."/>
            <person name="Goldberg J."/>
            <person name="Griggs A."/>
            <person name="Gujja S."/>
            <person name="Hansen M."/>
            <person name="Howarth C."/>
            <person name="Imamovic A."/>
            <person name="Larimer J."/>
            <person name="McCowan C."/>
            <person name="Montmayeur A."/>
            <person name="Murphy C."/>
            <person name="Neiman D."/>
            <person name="Pearson M."/>
            <person name="Priest M."/>
            <person name="Roberts A."/>
            <person name="Saif S."/>
            <person name="Shea T."/>
            <person name="Sisk P."/>
            <person name="Sykes S."/>
            <person name="Wortman J."/>
            <person name="Nusbaum C."/>
            <person name="Birren B."/>
        </authorList>
    </citation>
    <scope>NUCLEOTIDE SEQUENCE [LARGE SCALE GENOMIC DNA]</scope>
    <source>
        <strain evidence="5 6">AMC34</strain>
    </source>
</reference>
<protein>
    <recommendedName>
        <fullName evidence="4">Putative pterin-4-alpha-carbinolamine dehydratase</fullName>
        <shortName evidence="4">PHS</shortName>
        <ecNumber evidence="4">4.2.1.96</ecNumber>
    </recommendedName>
    <alternativeName>
        <fullName evidence="4">4-alpha-hydroxy-tetrahydropterin dehydratase</fullName>
    </alternativeName>
    <alternativeName>
        <fullName evidence="4">Pterin carbinolamine dehydratase</fullName>
        <shortName evidence="4">PCD</shortName>
    </alternativeName>
</protein>
<evidence type="ECO:0000256" key="2">
    <source>
        <dbReference type="ARBA" id="ARBA00006472"/>
    </source>
</evidence>